<evidence type="ECO:0000256" key="4">
    <source>
        <dbReference type="ARBA" id="ARBA00022989"/>
    </source>
</evidence>
<dbReference type="GO" id="GO:0005886">
    <property type="term" value="C:plasma membrane"/>
    <property type="evidence" value="ECO:0007669"/>
    <property type="project" value="UniProtKB-SubCell"/>
</dbReference>
<dbReference type="Proteomes" id="UP000182740">
    <property type="component" value="Unassembled WGS sequence"/>
</dbReference>
<evidence type="ECO:0000313" key="7">
    <source>
        <dbReference type="EMBL" id="SFW86580.1"/>
    </source>
</evidence>
<evidence type="ECO:0000313" key="8">
    <source>
        <dbReference type="Proteomes" id="UP000182740"/>
    </source>
</evidence>
<keyword evidence="8" id="KW-1185">Reference proteome</keyword>
<dbReference type="AlphaFoldDB" id="A0A1K1SQS2"/>
<organism evidence="7 8">
    <name type="scientific">Amycolatopsis australiensis</name>
    <dbReference type="NCBI Taxonomy" id="546364"/>
    <lineage>
        <taxon>Bacteria</taxon>
        <taxon>Bacillati</taxon>
        <taxon>Actinomycetota</taxon>
        <taxon>Actinomycetes</taxon>
        <taxon>Pseudonocardiales</taxon>
        <taxon>Pseudonocardiaceae</taxon>
        <taxon>Amycolatopsis</taxon>
    </lineage>
</organism>
<feature type="transmembrane region" description="Helical" evidence="6">
    <location>
        <begin position="15"/>
        <end position="38"/>
    </location>
</feature>
<name>A0A1K1SQS2_9PSEU</name>
<evidence type="ECO:0000256" key="3">
    <source>
        <dbReference type="ARBA" id="ARBA00022692"/>
    </source>
</evidence>
<feature type="transmembrane region" description="Helical" evidence="6">
    <location>
        <begin position="125"/>
        <end position="145"/>
    </location>
</feature>
<dbReference type="InterPro" id="IPR001123">
    <property type="entry name" value="LeuE-type"/>
</dbReference>
<protein>
    <submittedName>
        <fullName evidence="7">Threonine/homoserine/homoserine lactone efflux protein</fullName>
    </submittedName>
</protein>
<feature type="transmembrane region" description="Helical" evidence="6">
    <location>
        <begin position="165"/>
        <end position="191"/>
    </location>
</feature>
<dbReference type="PANTHER" id="PTHR30086:SF20">
    <property type="entry name" value="ARGININE EXPORTER PROTEIN ARGO-RELATED"/>
    <property type="match status" value="1"/>
</dbReference>
<dbReference type="PIRSF" id="PIRSF006324">
    <property type="entry name" value="LeuE"/>
    <property type="match status" value="1"/>
</dbReference>
<evidence type="ECO:0000256" key="5">
    <source>
        <dbReference type="ARBA" id="ARBA00023136"/>
    </source>
</evidence>
<keyword evidence="3 6" id="KW-0812">Transmembrane</keyword>
<evidence type="ECO:0000256" key="6">
    <source>
        <dbReference type="SAM" id="Phobius"/>
    </source>
</evidence>
<evidence type="ECO:0000256" key="2">
    <source>
        <dbReference type="ARBA" id="ARBA00022475"/>
    </source>
</evidence>
<dbReference type="EMBL" id="FPJG01000006">
    <property type="protein sequence ID" value="SFW86580.1"/>
    <property type="molecule type" value="Genomic_DNA"/>
</dbReference>
<dbReference type="GO" id="GO:0015171">
    <property type="term" value="F:amino acid transmembrane transporter activity"/>
    <property type="evidence" value="ECO:0007669"/>
    <property type="project" value="TreeGrafter"/>
</dbReference>
<feature type="transmembrane region" description="Helical" evidence="6">
    <location>
        <begin position="84"/>
        <end position="104"/>
    </location>
</feature>
<feature type="transmembrane region" description="Helical" evidence="6">
    <location>
        <begin position="50"/>
        <end position="78"/>
    </location>
</feature>
<reference evidence="8" key="1">
    <citation type="submission" date="2016-11" db="EMBL/GenBank/DDBJ databases">
        <authorList>
            <person name="Varghese N."/>
            <person name="Submissions S."/>
        </authorList>
    </citation>
    <scope>NUCLEOTIDE SEQUENCE [LARGE SCALE GENOMIC DNA]</scope>
    <source>
        <strain evidence="8">DSM 44671</strain>
    </source>
</reference>
<keyword evidence="5 6" id="KW-0472">Membrane</keyword>
<gene>
    <name evidence="7" type="ORF">SAMN04489730_6422</name>
</gene>
<keyword evidence="4 6" id="KW-1133">Transmembrane helix</keyword>
<accession>A0A1K1SQS2</accession>
<evidence type="ECO:0000256" key="1">
    <source>
        <dbReference type="ARBA" id="ARBA00004651"/>
    </source>
</evidence>
<proteinExistence type="predicted"/>
<dbReference type="PROSITE" id="PS51257">
    <property type="entry name" value="PROKAR_LIPOPROTEIN"/>
    <property type="match status" value="1"/>
</dbReference>
<sequence>MASHRCFNGLMDLGLILGFAGACVALNLVPGPGMMFMIAHGIAGGRRGGIAATLGMASGTVVHTVAAALGLSALLRAAPAALEIVKIIGAVFLLYLAVTTLVSARRSATPFTLRASARTTLRRTYMSAVFTNLANPKVVLFYLAFVPQFLTPGGWPVSAQILTLGTLLIVIGIVMDGAVGIAAGTFSALLLRKPKFQRRLKELSAAIFGGLAIRLFTESL</sequence>
<dbReference type="PANTHER" id="PTHR30086">
    <property type="entry name" value="ARGININE EXPORTER PROTEIN ARGO"/>
    <property type="match status" value="1"/>
</dbReference>
<comment type="subcellular location">
    <subcellularLocation>
        <location evidence="1">Cell membrane</location>
        <topology evidence="1">Multi-pass membrane protein</topology>
    </subcellularLocation>
</comment>
<keyword evidence="2" id="KW-1003">Cell membrane</keyword>
<dbReference type="Pfam" id="PF01810">
    <property type="entry name" value="LysE"/>
    <property type="match status" value="1"/>
</dbReference>